<evidence type="ECO:0000313" key="1">
    <source>
        <dbReference type="EMBL" id="KTD88177.1"/>
    </source>
</evidence>
<dbReference type="AlphaFoldDB" id="A0A0W1B3P9"/>
<gene>
    <name evidence="1" type="ORF">UQ64_06715</name>
</gene>
<name>A0A0W1B3P9_9BACL</name>
<accession>A0A0W1B3P9</accession>
<reference evidence="1 2" key="1">
    <citation type="journal article" date="2015" name="Int. Biodeterior. Biodegradation">
        <title>Physiological and genetic screening methods for the isolation of methyl tert-butyl ether-degrading bacteria for bioremediation purposes.</title>
        <authorList>
            <person name="Guisado I.M."/>
            <person name="Purswani J."/>
            <person name="Gonzalez Lopez J."/>
            <person name="Pozo C."/>
        </authorList>
    </citation>
    <scope>NUCLEOTIDE SEQUENCE [LARGE SCALE GENOMIC DNA]</scope>
    <source>
        <strain evidence="1 2">SH7</strain>
    </source>
</reference>
<dbReference type="EMBL" id="LCZJ02000015">
    <property type="protein sequence ID" value="KTD88177.1"/>
    <property type="molecule type" value="Genomic_DNA"/>
</dbReference>
<proteinExistence type="predicted"/>
<dbReference type="Proteomes" id="UP000054709">
    <property type="component" value="Unassembled WGS sequence"/>
</dbReference>
<organism evidence="1 2">
    <name type="scientific">Paenibacillus etheri</name>
    <dbReference type="NCBI Taxonomy" id="1306852"/>
    <lineage>
        <taxon>Bacteria</taxon>
        <taxon>Bacillati</taxon>
        <taxon>Bacillota</taxon>
        <taxon>Bacilli</taxon>
        <taxon>Bacillales</taxon>
        <taxon>Paenibacillaceae</taxon>
        <taxon>Paenibacillus</taxon>
    </lineage>
</organism>
<comment type="caution">
    <text evidence="1">The sequence shown here is derived from an EMBL/GenBank/DDBJ whole genome shotgun (WGS) entry which is preliminary data.</text>
</comment>
<evidence type="ECO:0008006" key="3">
    <source>
        <dbReference type="Google" id="ProtNLM"/>
    </source>
</evidence>
<evidence type="ECO:0000313" key="2">
    <source>
        <dbReference type="Proteomes" id="UP000054709"/>
    </source>
</evidence>
<sequence length="153" mass="17958">MVFLILLILITGCSVGNQTEERSKSILYNLNEPFRFPFEVNEVYTEIAIDNPEVLQQFIFHYKNKQTTQEIRFILSKDIEKPEKVSEQGKEPIELKNGKQAYYDEDETSQSIWWESENGFLARFSYYINGNLDQLGTYKLNESDLIDLVNQVQ</sequence>
<keyword evidence="2" id="KW-1185">Reference proteome</keyword>
<protein>
    <recommendedName>
        <fullName evidence="3">DUF4367 domain-containing protein</fullName>
    </recommendedName>
</protein>